<keyword evidence="6" id="KW-0812">Transmembrane</keyword>
<dbReference type="Gene3D" id="2.60.40.2380">
    <property type="match status" value="1"/>
</dbReference>
<keyword evidence="7" id="KW-0732">Signal</keyword>
<evidence type="ECO:0000313" key="11">
    <source>
        <dbReference type="Proteomes" id="UP000326953"/>
    </source>
</evidence>
<proteinExistence type="predicted"/>
<dbReference type="InterPro" id="IPR036097">
    <property type="entry name" value="HisK_dim/P_sf"/>
</dbReference>
<organism evidence="10 11">
    <name type="scientific">Pseudomonas fluorescens</name>
    <dbReference type="NCBI Taxonomy" id="294"/>
    <lineage>
        <taxon>Bacteria</taxon>
        <taxon>Pseudomonadati</taxon>
        <taxon>Pseudomonadota</taxon>
        <taxon>Gammaproteobacteria</taxon>
        <taxon>Pseudomonadales</taxon>
        <taxon>Pseudomonadaceae</taxon>
        <taxon>Pseudomonas</taxon>
    </lineage>
</organism>
<keyword evidence="6" id="KW-1133">Transmembrane helix</keyword>
<dbReference type="InterPro" id="IPR011623">
    <property type="entry name" value="7TMR_DISM_rcpt_extracell_dom1"/>
</dbReference>
<feature type="domain" description="Response regulatory" evidence="9">
    <location>
        <begin position="670"/>
        <end position="783"/>
    </location>
</feature>
<dbReference type="InterPro" id="IPR003594">
    <property type="entry name" value="HATPase_dom"/>
</dbReference>
<feature type="transmembrane region" description="Helical" evidence="6">
    <location>
        <begin position="243"/>
        <end position="267"/>
    </location>
</feature>
<feature type="transmembrane region" description="Helical" evidence="6">
    <location>
        <begin position="182"/>
        <end position="204"/>
    </location>
</feature>
<evidence type="ECO:0000259" key="8">
    <source>
        <dbReference type="PROSITE" id="PS50109"/>
    </source>
</evidence>
<dbReference type="InterPro" id="IPR004358">
    <property type="entry name" value="Sig_transdc_His_kin-like_C"/>
</dbReference>
<evidence type="ECO:0000256" key="1">
    <source>
        <dbReference type="ARBA" id="ARBA00000085"/>
    </source>
</evidence>
<dbReference type="GO" id="GO:0000155">
    <property type="term" value="F:phosphorelay sensor kinase activity"/>
    <property type="evidence" value="ECO:0007669"/>
    <property type="project" value="InterPro"/>
</dbReference>
<accession>A0A5E6SBL7</accession>
<evidence type="ECO:0000256" key="5">
    <source>
        <dbReference type="PROSITE-ProRule" id="PRU00169"/>
    </source>
</evidence>
<keyword evidence="6" id="KW-0472">Membrane</keyword>
<keyword evidence="10" id="KW-0418">Kinase</keyword>
<dbReference type="Pfam" id="PF07696">
    <property type="entry name" value="7TMR-DISMED2"/>
    <property type="match status" value="1"/>
</dbReference>
<dbReference type="EMBL" id="CABVHK010000006">
    <property type="protein sequence ID" value="VVM78011.1"/>
    <property type="molecule type" value="Genomic_DNA"/>
</dbReference>
<feature type="transmembrane region" description="Helical" evidence="6">
    <location>
        <begin position="334"/>
        <end position="357"/>
    </location>
</feature>
<dbReference type="InterPro" id="IPR011006">
    <property type="entry name" value="CheY-like_superfamily"/>
</dbReference>
<dbReference type="InterPro" id="IPR011622">
    <property type="entry name" value="7TMR_DISM_rcpt_extracell_dom2"/>
</dbReference>
<dbReference type="Pfam" id="PF00512">
    <property type="entry name" value="HisKA"/>
    <property type="match status" value="1"/>
</dbReference>
<dbReference type="PANTHER" id="PTHR45339:SF5">
    <property type="entry name" value="HISTIDINE KINASE"/>
    <property type="match status" value="1"/>
</dbReference>
<evidence type="ECO:0000259" key="9">
    <source>
        <dbReference type="PROSITE" id="PS50110"/>
    </source>
</evidence>
<dbReference type="EC" id="2.7.13.3" evidence="2"/>
<dbReference type="OrthoDB" id="9797243at2"/>
<dbReference type="Gene3D" id="1.10.287.130">
    <property type="match status" value="1"/>
</dbReference>
<dbReference type="SUPFAM" id="SSF47384">
    <property type="entry name" value="Homodimeric domain of signal transducing histidine kinase"/>
    <property type="match status" value="1"/>
</dbReference>
<feature type="signal peptide" evidence="7">
    <location>
        <begin position="1"/>
        <end position="17"/>
    </location>
</feature>
<dbReference type="SMART" id="SM00448">
    <property type="entry name" value="REC"/>
    <property type="match status" value="1"/>
</dbReference>
<dbReference type="AlphaFoldDB" id="A0A5E6SBL7"/>
<dbReference type="InterPro" id="IPR001789">
    <property type="entry name" value="Sig_transdc_resp-reg_receiver"/>
</dbReference>
<dbReference type="Pfam" id="PF02518">
    <property type="entry name" value="HATPase_c"/>
    <property type="match status" value="1"/>
</dbReference>
<feature type="transmembrane region" description="Helical" evidence="6">
    <location>
        <begin position="211"/>
        <end position="237"/>
    </location>
</feature>
<evidence type="ECO:0000256" key="3">
    <source>
        <dbReference type="ARBA" id="ARBA00022553"/>
    </source>
</evidence>
<dbReference type="CDD" id="cd16922">
    <property type="entry name" value="HATPase_EvgS-ArcB-TorS-like"/>
    <property type="match status" value="1"/>
</dbReference>
<dbReference type="PRINTS" id="PR00344">
    <property type="entry name" value="BCTRLSENSOR"/>
</dbReference>
<dbReference type="SUPFAM" id="SSF55874">
    <property type="entry name" value="ATPase domain of HSP90 chaperone/DNA topoisomerase II/histidine kinase"/>
    <property type="match status" value="1"/>
</dbReference>
<feature type="transmembrane region" description="Helical" evidence="6">
    <location>
        <begin position="308"/>
        <end position="327"/>
    </location>
</feature>
<dbReference type="Gene3D" id="3.40.50.2300">
    <property type="match status" value="1"/>
</dbReference>
<dbReference type="InterPro" id="IPR036890">
    <property type="entry name" value="HATPase_C_sf"/>
</dbReference>
<dbReference type="RefSeq" id="WP_150710991.1">
    <property type="nucleotide sequence ID" value="NZ_CABVHK010000006.1"/>
</dbReference>
<evidence type="ECO:0000256" key="4">
    <source>
        <dbReference type="ARBA" id="ARBA00023012"/>
    </source>
</evidence>
<dbReference type="Gene3D" id="3.30.565.10">
    <property type="entry name" value="Histidine kinase-like ATPase, C-terminal domain"/>
    <property type="match status" value="1"/>
</dbReference>
<dbReference type="Pfam" id="PF07695">
    <property type="entry name" value="7TMR-DISM_7TM"/>
    <property type="match status" value="1"/>
</dbReference>
<dbReference type="PROSITE" id="PS50110">
    <property type="entry name" value="RESPONSE_REGULATORY"/>
    <property type="match status" value="1"/>
</dbReference>
<dbReference type="CDD" id="cd00082">
    <property type="entry name" value="HisKA"/>
    <property type="match status" value="1"/>
</dbReference>
<dbReference type="Proteomes" id="UP000326953">
    <property type="component" value="Unassembled WGS sequence"/>
</dbReference>
<dbReference type="PANTHER" id="PTHR45339">
    <property type="entry name" value="HYBRID SIGNAL TRANSDUCTION HISTIDINE KINASE J"/>
    <property type="match status" value="1"/>
</dbReference>
<dbReference type="SMART" id="SM00388">
    <property type="entry name" value="HisKA"/>
    <property type="match status" value="1"/>
</dbReference>
<evidence type="ECO:0000313" key="10">
    <source>
        <dbReference type="EMBL" id="VVM78011.1"/>
    </source>
</evidence>
<dbReference type="SUPFAM" id="SSF52172">
    <property type="entry name" value="CheY-like"/>
    <property type="match status" value="1"/>
</dbReference>
<sequence precursor="true">MRYLLMLLFCLPFMASAVEFDEFTQSLPLGRYLQVFEDAQGQATIAEVLAQAAAGHFKTHDKATLNAGYSRSAFWLKIDLHYRPVNPAAQRTWLLELAYPPLDHLDLYVPDAAGDYQLVRQTGDALPFASREIRQNNYLFDLNFAPDQTQTLYLRLQSEGSIQAPVTLWSSTAFLEEQPLRLYVLGLIYGVLLGMLVYNLFIYLSVRDTSYLYYIFYIASFGLYQLSVNGAAVQYFWPQNPWWANAATPFFIGCAGLFGSQFARSFLQTATHSRWLDRLLLALIAFSALVVGLSLMTSYALALRLATALALTFTVVIFAAGILVWWRGLRVARYFIIAWSAFLLGGVVNTLMVLGYLPNVFLTMYSSQIGSAIEVALLSLALADRINAMREQQAQTLFDAGQKLEVLNQQLAHSNRLKDEFLATLTHELRTPMNGVIGSLELMQTVEMDPELEQYQQTAAGSARDMMRMVNGILTLTELQAGKLRVNTSTFSLRGVVDALRVQFEGNASGKSLDFKVDVTPGLPDRLHGDNAKLAQCLECLLDNAIKFTRVGGVALRVTGKPVEPGRLALSFAVIDTGIGFSDLGEAPLYQRFFQLDGSMTREHGGLGVGLAICRQLVELLGGQLTHRSEPGSGSRFQLDVEFALPVVERAPTPVINHEVGRLRLPQDCTVLLVDDHSINQLVMRGMLLKLGFRVRTADSGHAALDHLQRETFDAVVLDCQVPAHDGVSLCCQIRALPGCAELPIFTVAVNADRERCPTGALIDYLNKPVKFEDLQTALYRRVLRPKQGESADS</sequence>
<keyword evidence="3 5" id="KW-0597">Phosphoprotein</keyword>
<keyword evidence="4" id="KW-0902">Two-component regulatory system</keyword>
<reference evidence="10 11" key="1">
    <citation type="submission" date="2019-09" db="EMBL/GenBank/DDBJ databases">
        <authorList>
            <person name="Chandra G."/>
            <person name="Truman W A."/>
        </authorList>
    </citation>
    <scope>NUCLEOTIDE SEQUENCE [LARGE SCALE GENOMIC DNA]</scope>
    <source>
        <strain evidence="10">PS662</strain>
    </source>
</reference>
<comment type="catalytic activity">
    <reaction evidence="1">
        <text>ATP + protein L-histidine = ADP + protein N-phospho-L-histidine.</text>
        <dbReference type="EC" id="2.7.13.3"/>
    </reaction>
</comment>
<protein>
    <recommendedName>
        <fullName evidence="2">histidine kinase</fullName>
        <ecNumber evidence="2">2.7.13.3</ecNumber>
    </recommendedName>
</protein>
<dbReference type="CDD" id="cd17546">
    <property type="entry name" value="REC_hyHK_CKI1_RcsC-like"/>
    <property type="match status" value="1"/>
</dbReference>
<feature type="chain" id="PRO_5022716197" description="histidine kinase" evidence="7">
    <location>
        <begin position="18"/>
        <end position="794"/>
    </location>
</feature>
<dbReference type="SMART" id="SM00387">
    <property type="entry name" value="HATPase_c"/>
    <property type="match status" value="1"/>
</dbReference>
<feature type="domain" description="Histidine kinase" evidence="8">
    <location>
        <begin position="424"/>
        <end position="645"/>
    </location>
</feature>
<dbReference type="PROSITE" id="PS50109">
    <property type="entry name" value="HIS_KIN"/>
    <property type="match status" value="1"/>
</dbReference>
<dbReference type="InterPro" id="IPR005467">
    <property type="entry name" value="His_kinase_dom"/>
</dbReference>
<dbReference type="Pfam" id="PF00072">
    <property type="entry name" value="Response_reg"/>
    <property type="match status" value="1"/>
</dbReference>
<name>A0A5E6SBL7_PSEFL</name>
<evidence type="ECO:0000256" key="7">
    <source>
        <dbReference type="SAM" id="SignalP"/>
    </source>
</evidence>
<evidence type="ECO:0000256" key="6">
    <source>
        <dbReference type="SAM" id="Phobius"/>
    </source>
</evidence>
<feature type="modified residue" description="4-aspartylphosphate" evidence="5">
    <location>
        <position position="719"/>
    </location>
</feature>
<gene>
    <name evidence="10" type="primary">rcsC_9</name>
    <name evidence="10" type="ORF">PS662_02167</name>
</gene>
<dbReference type="InterPro" id="IPR003661">
    <property type="entry name" value="HisK_dim/P_dom"/>
</dbReference>
<feature type="transmembrane region" description="Helical" evidence="6">
    <location>
        <begin position="279"/>
        <end position="302"/>
    </location>
</feature>
<keyword evidence="10" id="KW-0808">Transferase</keyword>
<dbReference type="FunFam" id="3.30.565.10:FF:000010">
    <property type="entry name" value="Sensor histidine kinase RcsC"/>
    <property type="match status" value="1"/>
</dbReference>
<evidence type="ECO:0000256" key="2">
    <source>
        <dbReference type="ARBA" id="ARBA00012438"/>
    </source>
</evidence>